<dbReference type="OrthoDB" id="5337308at2759"/>
<evidence type="ECO:0000313" key="3">
    <source>
        <dbReference type="EMBL" id="KAF9696050.1"/>
    </source>
</evidence>
<feature type="chain" id="PRO_5034551521" evidence="2">
    <location>
        <begin position="18"/>
        <end position="415"/>
    </location>
</feature>
<evidence type="ECO:0000256" key="2">
    <source>
        <dbReference type="SAM" id="SignalP"/>
    </source>
</evidence>
<feature type="region of interest" description="Disordered" evidence="1">
    <location>
        <begin position="385"/>
        <end position="415"/>
    </location>
</feature>
<gene>
    <name evidence="3" type="ORF">EKO04_006280</name>
</gene>
<reference evidence="3" key="1">
    <citation type="submission" date="2018-12" db="EMBL/GenBank/DDBJ databases">
        <authorList>
            <person name="Syme R.A."/>
            <person name="Farfan-Caceres L."/>
            <person name="Lichtenzveig J."/>
        </authorList>
    </citation>
    <scope>NUCLEOTIDE SEQUENCE</scope>
    <source>
        <strain evidence="3">Al4</strain>
    </source>
</reference>
<evidence type="ECO:0000313" key="4">
    <source>
        <dbReference type="Proteomes" id="UP000651452"/>
    </source>
</evidence>
<accession>A0A8H7J3T0</accession>
<organism evidence="3 4">
    <name type="scientific">Ascochyta lentis</name>
    <dbReference type="NCBI Taxonomy" id="205686"/>
    <lineage>
        <taxon>Eukaryota</taxon>
        <taxon>Fungi</taxon>
        <taxon>Dikarya</taxon>
        <taxon>Ascomycota</taxon>
        <taxon>Pezizomycotina</taxon>
        <taxon>Dothideomycetes</taxon>
        <taxon>Pleosporomycetidae</taxon>
        <taxon>Pleosporales</taxon>
        <taxon>Pleosporineae</taxon>
        <taxon>Didymellaceae</taxon>
        <taxon>Ascochyta</taxon>
    </lineage>
</organism>
<comment type="caution">
    <text evidence="3">The sequence shown here is derived from an EMBL/GenBank/DDBJ whole genome shotgun (WGS) entry which is preliminary data.</text>
</comment>
<protein>
    <submittedName>
        <fullName evidence="3">Uncharacterized protein</fullName>
    </submittedName>
</protein>
<keyword evidence="4" id="KW-1185">Reference proteome</keyword>
<name>A0A8H7J3T0_9PLEO</name>
<dbReference type="EMBL" id="RZGK01000010">
    <property type="protein sequence ID" value="KAF9696050.1"/>
    <property type="molecule type" value="Genomic_DNA"/>
</dbReference>
<proteinExistence type="predicted"/>
<evidence type="ECO:0000256" key="1">
    <source>
        <dbReference type="SAM" id="MobiDB-lite"/>
    </source>
</evidence>
<dbReference type="Proteomes" id="UP000651452">
    <property type="component" value="Unassembled WGS sequence"/>
</dbReference>
<feature type="signal peptide" evidence="2">
    <location>
        <begin position="1"/>
        <end position="17"/>
    </location>
</feature>
<keyword evidence="2" id="KW-0732">Signal</keyword>
<sequence length="415" mass="46215">MKLWAAVVLGIAVGSFQLRVPTPHVGRDIHKSEHIENYTLPAVPFDTIKDIAAAAGDGTASPITPQSDPENLCMISVALVPGASDEVWEKARCKGANFMRSMRGSDREAGSLFRPPRDSAAAGFEEYDDIQKWGWEYASDEHVSDFKYWGIDGALRDLGIDTKCSDQGGSFECMTFHHGREDDSDYYDDSDDSDEDDHKNRIPIDQDTYNVDGRIYRKTGGHYCLGFEGQKGVIIAMDRRSPKSAGKKRSPVIEGDDLPALRASSDIAWLVWKKLSKDVQNLNYFLSLSICNEETQTIVSRAIQEYMPEAEAFVPWTGHEISTDTPQGQAILGTPNAQAFCYMLLQHKATLGNLYISRVRIFLDTREPNPGLTLLLFVEPVPANTDVGKPGNQQEARQIRRDGRDTSHLKLRANL</sequence>
<dbReference type="AlphaFoldDB" id="A0A8H7J3T0"/>
<reference evidence="3" key="2">
    <citation type="submission" date="2020-09" db="EMBL/GenBank/DDBJ databases">
        <title>Reference genome assembly for Australian Ascochyta lentis isolate Al4.</title>
        <authorList>
            <person name="Lee R.C."/>
            <person name="Farfan-Caceres L.M."/>
            <person name="Debler J.W."/>
            <person name="Williams A.H."/>
            <person name="Henares B.M."/>
        </authorList>
    </citation>
    <scope>NUCLEOTIDE SEQUENCE</scope>
    <source>
        <strain evidence="3">Al4</strain>
    </source>
</reference>
<feature type="region of interest" description="Disordered" evidence="1">
    <location>
        <begin position="184"/>
        <end position="205"/>
    </location>
</feature>
<feature type="compositionally biased region" description="Acidic residues" evidence="1">
    <location>
        <begin position="184"/>
        <end position="195"/>
    </location>
</feature>
<feature type="compositionally biased region" description="Basic and acidic residues" evidence="1">
    <location>
        <begin position="397"/>
        <end position="408"/>
    </location>
</feature>